<keyword evidence="2" id="KW-1185">Reference proteome</keyword>
<sequence length="93" mass="10503">MGPIWLHFYSIGCDWLKNELNSTQLNSTQLNSTQLNSTQLNDDYLSHRLFVKQFAQDPSTLLRAGGSFLRAVIYKNSLADGLPPAFCHERMGV</sequence>
<protein>
    <submittedName>
        <fullName evidence="1">Uncharacterized protein</fullName>
    </submittedName>
</protein>
<evidence type="ECO:0000313" key="2">
    <source>
        <dbReference type="Proteomes" id="UP000616547"/>
    </source>
</evidence>
<evidence type="ECO:0000313" key="1">
    <source>
        <dbReference type="EMBL" id="GHW01383.1"/>
    </source>
</evidence>
<dbReference type="EMBL" id="BOCI01000288">
    <property type="protein sequence ID" value="GHW01383.1"/>
    <property type="molecule type" value="Genomic_DNA"/>
</dbReference>
<name>A0ABQ3W4E2_9LACO</name>
<organism evidence="1 2">
    <name type="scientific">Lactobacillus nasalidis</name>
    <dbReference type="NCBI Taxonomy" id="2797258"/>
    <lineage>
        <taxon>Bacteria</taxon>
        <taxon>Bacillati</taxon>
        <taxon>Bacillota</taxon>
        <taxon>Bacilli</taxon>
        <taxon>Lactobacillales</taxon>
        <taxon>Lactobacillaceae</taxon>
        <taxon>Lactobacillus</taxon>
    </lineage>
</organism>
<accession>A0ABQ3W4E2</accession>
<dbReference type="Proteomes" id="UP000616547">
    <property type="component" value="Unassembled WGS sequence"/>
</dbReference>
<proteinExistence type="predicted"/>
<comment type="caution">
    <text evidence="1">The sequence shown here is derived from an EMBL/GenBank/DDBJ whole genome shotgun (WGS) entry which is preliminary data.</text>
</comment>
<gene>
    <name evidence="1" type="ORF">lacNasYZ03_10700</name>
</gene>
<reference evidence="2" key="1">
    <citation type="submission" date="2021-01" db="EMBL/GenBank/DDBJ databases">
        <title>Draft genome sequence of Nasalis larvatus strain YZ03.</title>
        <authorList>
            <person name="Suzuki-Hashido N."/>
            <person name="Tsuchida S."/>
            <person name="Hayakawa T."/>
        </authorList>
    </citation>
    <scope>NUCLEOTIDE SEQUENCE [LARGE SCALE GENOMIC DNA]</scope>
    <source>
        <strain evidence="2">YZ03</strain>
    </source>
</reference>